<dbReference type="InterPro" id="IPR006710">
    <property type="entry name" value="Glyco_hydro_43"/>
</dbReference>
<comment type="similarity">
    <text evidence="1">Belongs to the glycosyl hydrolase 43 family.</text>
</comment>
<reference evidence="5 6" key="1">
    <citation type="journal article" date="2023" name="Microb. Genom.">
        <title>Mesoterricola silvestris gen. nov., sp. nov., Mesoterricola sediminis sp. nov., Geothrix oryzae sp. nov., Geothrix edaphica sp. nov., Geothrix rubra sp. nov., and Geothrix limicola sp. nov., six novel members of Acidobacteriota isolated from soils.</title>
        <authorList>
            <person name="Weisberg A.J."/>
            <person name="Pearce E."/>
            <person name="Kramer C.G."/>
            <person name="Chang J.H."/>
            <person name="Clarke C.R."/>
        </authorList>
    </citation>
    <scope>NUCLEOTIDE SEQUENCE [LARGE SCALE GENOMIC DNA]</scope>
    <source>
        <strain evidence="5 6">NRRL_B-2795</strain>
    </source>
</reference>
<dbReference type="PANTHER" id="PTHR22925:SF3">
    <property type="entry name" value="GLYCOSYL HYDROLASE FAMILY PROTEIN 43"/>
    <property type="match status" value="1"/>
</dbReference>
<accession>A0ABU4L6C6</accession>
<dbReference type="EMBL" id="JARAVY010000008">
    <property type="protein sequence ID" value="MDX2911233.1"/>
    <property type="molecule type" value="Genomic_DNA"/>
</dbReference>
<dbReference type="RefSeq" id="WP_143673117.1">
    <property type="nucleotide sequence ID" value="NZ_JAGJBZ010000002.1"/>
</dbReference>
<feature type="chain" id="PRO_5046983765" evidence="4">
    <location>
        <begin position="24"/>
        <end position="784"/>
    </location>
</feature>
<dbReference type="PANTHER" id="PTHR22925">
    <property type="entry name" value="GLYCOSYL HYDROLASE 43 FAMILY MEMBER"/>
    <property type="match status" value="1"/>
</dbReference>
<keyword evidence="6" id="KW-1185">Reference proteome</keyword>
<dbReference type="InterPro" id="IPR023296">
    <property type="entry name" value="Glyco_hydro_beta-prop_sf"/>
</dbReference>
<dbReference type="SUPFAM" id="SSF75005">
    <property type="entry name" value="Arabinanase/levansucrase/invertase"/>
    <property type="match status" value="1"/>
</dbReference>
<evidence type="ECO:0000313" key="5">
    <source>
        <dbReference type="EMBL" id="MDX2911233.1"/>
    </source>
</evidence>
<feature type="signal peptide" evidence="4">
    <location>
        <begin position="1"/>
        <end position="23"/>
    </location>
</feature>
<keyword evidence="3" id="KW-0326">Glycosidase</keyword>
<evidence type="ECO:0000256" key="1">
    <source>
        <dbReference type="ARBA" id="ARBA00009865"/>
    </source>
</evidence>
<organism evidence="5 6">
    <name type="scientific">Streptomyces griseiscabiei</name>
    <dbReference type="NCBI Taxonomy" id="2993540"/>
    <lineage>
        <taxon>Bacteria</taxon>
        <taxon>Bacillati</taxon>
        <taxon>Actinomycetota</taxon>
        <taxon>Actinomycetes</taxon>
        <taxon>Kitasatosporales</taxon>
        <taxon>Streptomycetaceae</taxon>
        <taxon>Streptomyces</taxon>
    </lineage>
</organism>
<keyword evidence="2" id="KW-0378">Hydrolase</keyword>
<evidence type="ECO:0000256" key="4">
    <source>
        <dbReference type="SAM" id="SignalP"/>
    </source>
</evidence>
<dbReference type="Gene3D" id="1.20.1270.70">
    <property type="entry name" value="Designed single chain three-helix bundle"/>
    <property type="match status" value="2"/>
</dbReference>
<evidence type="ECO:0000256" key="3">
    <source>
        <dbReference type="ARBA" id="ARBA00023295"/>
    </source>
</evidence>
<name>A0ABU4L6C6_9ACTN</name>
<evidence type="ECO:0000256" key="2">
    <source>
        <dbReference type="ARBA" id="ARBA00022801"/>
    </source>
</evidence>
<keyword evidence="4" id="KW-0732">Signal</keyword>
<dbReference type="Proteomes" id="UP001271723">
    <property type="component" value="Unassembled WGS sequence"/>
</dbReference>
<sequence>MTVGVLLLALVAGPLVGTPRAEAAVTSTTVTFKQTTTVRGTPDLTYYECPAGKQWDFYPSLAWGPDGCSFEISFTGHTVELFGRTRTGHGSGNVFVDGTQVGTVDYGAPTNNTTRLLFTKAGLSDTTHTLRVVVAGQGIDHSSAVFERGTPDGPDALDLLYAQVRDHKKADHTSASWAPFASALAAAQVFVDHDTGTQAERDAAESRLRSASKGLVQVSGLRGILADYGTRTAASYTSASWQPFAAARSTASAVAADSHASASEVVAAKNGLLSAAASLVTVSSGEFTPIRNDTFWTDTDGNPIYSQGGGVFRFGDTYYWYGVHYAGAETYAADPRARTTNTTFVSIPVYSSKDLSRWKYEGDVASAGTPLRIPASLGAGFAQMSSLADASWLGRLGVSYSENTGKFVLSIQMNETKFPDPAGQNGVLFLQGDSPTGSFGFANIQRQITNVPTISTGDQTVFTDDDGKDYLVFANSRGRGGAYVSALAGADNLSVEPAVRVGFNAAGREGNAMFRIGDSYYLAASDLHGWNASATHVLRSQTSAIQGAYGSEFVLPGTESDYSHVTQTGFFIKVQGTKNDLVIYSGDRWADFAGNGIGYNQWMPITGSGDDLRFHSLSDWQLNAVTGEWKVGRKNNYALNPHFEADRVAVSPVQGWTYSGNTSAIVNQADTSGRVGNFHLAFTGSAQFSAGASQDVTLPDGVYDLTAAVRNGVTGSGASATMSVTSDGRTTSADLKQQGSTWSQVTIPDVRVSGGTARISFSATDVPGGQWLNIDDISLVAADS</sequence>
<dbReference type="Gene3D" id="2.115.10.20">
    <property type="entry name" value="Glycosyl hydrolase domain, family 43"/>
    <property type="match status" value="1"/>
</dbReference>
<protein>
    <submittedName>
        <fullName evidence="5">Family 43 glycosylhydrolase</fullName>
    </submittedName>
</protein>
<dbReference type="Gene3D" id="2.60.120.260">
    <property type="entry name" value="Galactose-binding domain-like"/>
    <property type="match status" value="2"/>
</dbReference>
<comment type="caution">
    <text evidence="5">The sequence shown here is derived from an EMBL/GenBank/DDBJ whole genome shotgun (WGS) entry which is preliminary data.</text>
</comment>
<evidence type="ECO:0000313" key="6">
    <source>
        <dbReference type="Proteomes" id="UP001271723"/>
    </source>
</evidence>
<dbReference type="CDD" id="cd18823">
    <property type="entry name" value="GH43_RcAra43A-like"/>
    <property type="match status" value="1"/>
</dbReference>
<dbReference type="Pfam" id="PF04616">
    <property type="entry name" value="Glyco_hydro_43"/>
    <property type="match status" value="1"/>
</dbReference>
<gene>
    <name evidence="5" type="ORF">PV517_21345</name>
</gene>
<proteinExistence type="inferred from homology"/>